<comment type="similarity">
    <text evidence="5">Belongs to the TMEM41 family.</text>
</comment>
<dbReference type="InterPro" id="IPR032816">
    <property type="entry name" value="VTT_dom"/>
</dbReference>
<comment type="subcellular location">
    <subcellularLocation>
        <location evidence="1">Membrane</location>
        <topology evidence="1">Multi-pass membrane protein</topology>
    </subcellularLocation>
</comment>
<feature type="transmembrane region" description="Helical" evidence="6">
    <location>
        <begin position="80"/>
        <end position="105"/>
    </location>
</feature>
<evidence type="ECO:0000313" key="9">
    <source>
        <dbReference type="Proteomes" id="UP000267096"/>
    </source>
</evidence>
<evidence type="ECO:0000256" key="6">
    <source>
        <dbReference type="SAM" id="Phobius"/>
    </source>
</evidence>
<dbReference type="GO" id="GO:0000045">
    <property type="term" value="P:autophagosome assembly"/>
    <property type="evidence" value="ECO:0007669"/>
    <property type="project" value="TreeGrafter"/>
</dbReference>
<evidence type="ECO:0000313" key="8">
    <source>
        <dbReference type="EMBL" id="VDK44189.1"/>
    </source>
</evidence>
<dbReference type="OrthoDB" id="3364966at2759"/>
<evidence type="ECO:0000256" key="5">
    <source>
        <dbReference type="ARBA" id="ARBA00025797"/>
    </source>
</evidence>
<reference evidence="10" key="1">
    <citation type="submission" date="2017-02" db="UniProtKB">
        <authorList>
            <consortium name="WormBaseParasite"/>
        </authorList>
    </citation>
    <scope>IDENTIFICATION</scope>
</reference>
<keyword evidence="4 6" id="KW-0472">Membrane</keyword>
<feature type="transmembrane region" description="Helical" evidence="6">
    <location>
        <begin position="24"/>
        <end position="43"/>
    </location>
</feature>
<dbReference type="PANTHER" id="PTHR43220">
    <property type="match status" value="1"/>
</dbReference>
<feature type="domain" description="VTT" evidence="7">
    <location>
        <begin position="99"/>
        <end position="219"/>
    </location>
</feature>
<evidence type="ECO:0000256" key="1">
    <source>
        <dbReference type="ARBA" id="ARBA00004141"/>
    </source>
</evidence>
<gene>
    <name evidence="8" type="ORF">ASIM_LOCUS11027</name>
</gene>
<sequence length="286" mass="32146">MFAIDNGSVGQKHEKSAHLADRKLFAIGGILMCLMGAATLLYANMPELKADERADFKLPKDLDQAKKLGLLLSRYKDEHFYTVLFGVATVYILLQSFAIPGSIFLSILSGYLFPFPLALLMVCSCSACGAQICYFLSHLLGRRLIMTYIPERVQKWQNEVASVENYLFFYMVFLRVTPVLPNWFINLASPIIDVPVPVFFFGTFLGVAPPSFIFIQAGTTLQMLTSTGVMWSYSSISMITFSAFVSLLPIFYQQYSKLYKTKESNNEIKTTVSSNSVFKGLKKKLQ</sequence>
<keyword evidence="9" id="KW-1185">Reference proteome</keyword>
<feature type="transmembrane region" description="Helical" evidence="6">
    <location>
        <begin position="117"/>
        <end position="137"/>
    </location>
</feature>
<evidence type="ECO:0000313" key="10">
    <source>
        <dbReference type="WBParaSite" id="ASIM_0001146901-mRNA-1"/>
    </source>
</evidence>
<evidence type="ECO:0000256" key="3">
    <source>
        <dbReference type="ARBA" id="ARBA00022989"/>
    </source>
</evidence>
<proteinExistence type="inferred from homology"/>
<dbReference type="EMBL" id="UYRR01031035">
    <property type="protein sequence ID" value="VDK44189.1"/>
    <property type="molecule type" value="Genomic_DNA"/>
</dbReference>
<evidence type="ECO:0000259" key="7">
    <source>
        <dbReference type="Pfam" id="PF09335"/>
    </source>
</evidence>
<dbReference type="AlphaFoldDB" id="A0A0M3JTU2"/>
<feature type="transmembrane region" description="Helical" evidence="6">
    <location>
        <begin position="230"/>
        <end position="252"/>
    </location>
</feature>
<dbReference type="Pfam" id="PF09335">
    <property type="entry name" value="VTT_dom"/>
    <property type="match status" value="1"/>
</dbReference>
<organism evidence="10">
    <name type="scientific">Anisakis simplex</name>
    <name type="common">Herring worm</name>
    <dbReference type="NCBI Taxonomy" id="6269"/>
    <lineage>
        <taxon>Eukaryota</taxon>
        <taxon>Metazoa</taxon>
        <taxon>Ecdysozoa</taxon>
        <taxon>Nematoda</taxon>
        <taxon>Chromadorea</taxon>
        <taxon>Rhabditida</taxon>
        <taxon>Spirurina</taxon>
        <taxon>Ascaridomorpha</taxon>
        <taxon>Ascaridoidea</taxon>
        <taxon>Anisakidae</taxon>
        <taxon>Anisakis</taxon>
        <taxon>Anisakis simplex complex</taxon>
    </lineage>
</organism>
<dbReference type="WBParaSite" id="ASIM_0001146901-mRNA-1">
    <property type="protein sequence ID" value="ASIM_0001146901-mRNA-1"/>
    <property type="gene ID" value="ASIM_0001146901"/>
</dbReference>
<keyword evidence="3 6" id="KW-1133">Transmembrane helix</keyword>
<protein>
    <submittedName>
        <fullName evidence="10">Transmembrane protein 41 homolog (inferred by orthology to a C. elegans protein)</fullName>
    </submittedName>
</protein>
<dbReference type="PANTHER" id="PTHR43220:SF18">
    <property type="entry name" value="TRANSMEMBRANE PROTEIN 41B"/>
    <property type="match status" value="1"/>
</dbReference>
<accession>A0A0M3JTU2</accession>
<dbReference type="GO" id="GO:0005789">
    <property type="term" value="C:endoplasmic reticulum membrane"/>
    <property type="evidence" value="ECO:0007669"/>
    <property type="project" value="TreeGrafter"/>
</dbReference>
<evidence type="ECO:0000256" key="4">
    <source>
        <dbReference type="ARBA" id="ARBA00023136"/>
    </source>
</evidence>
<dbReference type="Proteomes" id="UP000267096">
    <property type="component" value="Unassembled WGS sequence"/>
</dbReference>
<reference evidence="8 9" key="2">
    <citation type="submission" date="2018-11" db="EMBL/GenBank/DDBJ databases">
        <authorList>
            <consortium name="Pathogen Informatics"/>
        </authorList>
    </citation>
    <scope>NUCLEOTIDE SEQUENCE [LARGE SCALE GENOMIC DNA]</scope>
</reference>
<name>A0A0M3JTU2_ANISI</name>
<feature type="transmembrane region" description="Helical" evidence="6">
    <location>
        <begin position="197"/>
        <end position="218"/>
    </location>
</feature>
<keyword evidence="2 6" id="KW-0812">Transmembrane</keyword>
<evidence type="ECO:0000256" key="2">
    <source>
        <dbReference type="ARBA" id="ARBA00022692"/>
    </source>
</evidence>
<dbReference type="InterPro" id="IPR045014">
    <property type="entry name" value="TM41A/B"/>
</dbReference>